<gene>
    <name evidence="1" type="ordered locus">NLA_3240</name>
</gene>
<reference evidence="1 2" key="1">
    <citation type="journal article" date="2010" name="BMC Genomics">
        <title>Independent evolution of the core and accessory gene sets in the genus Neisseria: insights gained from the genome of Neisseria lactamica isolate 020-06.</title>
        <authorList>
            <person name="Bennett J.S."/>
            <person name="Bentley S.D."/>
            <person name="Vernikos G.S."/>
            <person name="Quail M.A."/>
            <person name="Cherevach I."/>
            <person name="White B."/>
            <person name="Parkhill J."/>
            <person name="Maiden M.C."/>
        </authorList>
    </citation>
    <scope>NUCLEOTIDE SEQUENCE [LARGE SCALE GENOMIC DNA]</scope>
    <source>
        <strain evidence="1 2">020-06</strain>
    </source>
</reference>
<dbReference type="AlphaFoldDB" id="E4ZB37"/>
<dbReference type="EMBL" id="FN995097">
    <property type="protein sequence ID" value="CBN86564.1"/>
    <property type="molecule type" value="Genomic_DNA"/>
</dbReference>
<dbReference type="KEGG" id="nla:NLA_3240"/>
<name>E4ZB37_NEIL0</name>
<dbReference type="Pfam" id="PF10109">
    <property type="entry name" value="Phage_TAC_7"/>
    <property type="match status" value="1"/>
</dbReference>
<organism evidence="1 2">
    <name type="scientific">Neisseria lactamica (strain 020-06)</name>
    <dbReference type="NCBI Taxonomy" id="489653"/>
    <lineage>
        <taxon>Bacteria</taxon>
        <taxon>Pseudomonadati</taxon>
        <taxon>Pseudomonadota</taxon>
        <taxon>Betaproteobacteria</taxon>
        <taxon>Neisseriales</taxon>
        <taxon>Neisseriaceae</taxon>
        <taxon>Neisseria</taxon>
    </lineage>
</organism>
<evidence type="ECO:0000313" key="2">
    <source>
        <dbReference type="Proteomes" id="UP000008723"/>
    </source>
</evidence>
<dbReference type="HOGENOM" id="CLU_161312_0_0_4"/>
<protein>
    <recommendedName>
        <fullName evidence="3">Phage tail assembly protein</fullName>
    </recommendedName>
</protein>
<proteinExistence type="predicted"/>
<accession>E4ZB37</accession>
<evidence type="ECO:0000313" key="1">
    <source>
        <dbReference type="EMBL" id="CBN86564.1"/>
    </source>
</evidence>
<evidence type="ECO:0008006" key="3">
    <source>
        <dbReference type="Google" id="ProtNLM"/>
    </source>
</evidence>
<sequence length="117" mass="13613">MTQSSYLYRYGDFLFLENEMNEAKQMQANLGVNTVVKLKYPVRLATGQMLEQVTLRRLRVGDLRAVSHLTNEAEQELALFARMASMIPEDFDCLDLADWKQLQETFRRFTESEPDGK</sequence>
<dbReference type="InterPro" id="IPR019289">
    <property type="entry name" value="Phage_tail_E/E"/>
</dbReference>
<dbReference type="Proteomes" id="UP000008723">
    <property type="component" value="Chromosome"/>
</dbReference>